<comment type="subcellular location">
    <subcellularLocation>
        <location evidence="2 11">Cytoplasm</location>
    </subcellularLocation>
</comment>
<keyword evidence="13" id="KW-1185">Reference proteome</keyword>
<dbReference type="NCBIfam" id="NF001611">
    <property type="entry name" value="PRK00400.1-3"/>
    <property type="match status" value="1"/>
</dbReference>
<evidence type="ECO:0000256" key="3">
    <source>
        <dbReference type="ARBA" id="ARBA00005204"/>
    </source>
</evidence>
<reference evidence="12 13" key="1">
    <citation type="submission" date="2019-06" db="EMBL/GenBank/DDBJ databases">
        <title>Martelella lutilitoris sp. nov., isolated from a tidal mudflat.</title>
        <authorList>
            <person name="Kim Y.-J."/>
        </authorList>
    </citation>
    <scope>NUCLEOTIDE SEQUENCE [LARGE SCALE GENOMIC DNA]</scope>
    <source>
        <strain evidence="12 13">GH2-6</strain>
    </source>
</reference>
<evidence type="ECO:0000313" key="13">
    <source>
        <dbReference type="Proteomes" id="UP000307874"/>
    </source>
</evidence>
<dbReference type="InterPro" id="IPR008179">
    <property type="entry name" value="HisE"/>
</dbReference>
<dbReference type="RefSeq" id="WP_138746856.1">
    <property type="nucleotide sequence ID" value="NZ_VCLB01000001.1"/>
</dbReference>
<evidence type="ECO:0000256" key="11">
    <source>
        <dbReference type="HAMAP-Rule" id="MF_01020"/>
    </source>
</evidence>
<evidence type="ECO:0000256" key="4">
    <source>
        <dbReference type="ARBA" id="ARBA00009392"/>
    </source>
</evidence>
<dbReference type="HAMAP" id="MF_01020">
    <property type="entry name" value="HisE"/>
    <property type="match status" value="1"/>
</dbReference>
<dbReference type="OrthoDB" id="9814738at2"/>
<keyword evidence="10 11" id="KW-0368">Histidine biosynthesis</keyword>
<dbReference type="EC" id="3.6.1.31" evidence="11"/>
<dbReference type="SUPFAM" id="SSF101386">
    <property type="entry name" value="all-alpha NTP pyrophosphatases"/>
    <property type="match status" value="1"/>
</dbReference>
<keyword evidence="7 11" id="KW-0547">Nucleotide-binding</keyword>
<dbReference type="GO" id="GO:0005737">
    <property type="term" value="C:cytoplasm"/>
    <property type="evidence" value="ECO:0007669"/>
    <property type="project" value="UniProtKB-SubCell"/>
</dbReference>
<keyword evidence="5 11" id="KW-0963">Cytoplasm</keyword>
<dbReference type="UniPathway" id="UPA00031">
    <property type="reaction ID" value="UER00007"/>
</dbReference>
<dbReference type="NCBIfam" id="TIGR03188">
    <property type="entry name" value="histidine_hisI"/>
    <property type="match status" value="1"/>
</dbReference>
<evidence type="ECO:0000256" key="7">
    <source>
        <dbReference type="ARBA" id="ARBA00022741"/>
    </source>
</evidence>
<comment type="similarity">
    <text evidence="4 11">Belongs to the PRA-PH family.</text>
</comment>
<dbReference type="GO" id="GO:0004636">
    <property type="term" value="F:phosphoribosyl-ATP diphosphatase activity"/>
    <property type="evidence" value="ECO:0007669"/>
    <property type="project" value="UniProtKB-UniRule"/>
</dbReference>
<dbReference type="AlphaFoldDB" id="A0A5C4JWY3"/>
<sequence>MSEFTLADLEAIVAERAKASPEESWTAKLVSKGQTKAAKKLGEEAVETVIAAIAEDRENLTSETADLLYHLLVVLKIADIPLSAVMDELARRTGQSGLAEKAGRAPS</sequence>
<keyword evidence="6 11" id="KW-0028">Amino-acid biosynthesis</keyword>
<dbReference type="NCBIfam" id="NF001613">
    <property type="entry name" value="PRK00400.1-5"/>
    <property type="match status" value="1"/>
</dbReference>
<keyword evidence="9 11" id="KW-0067">ATP-binding</keyword>
<gene>
    <name evidence="11" type="primary">hisE</name>
    <name evidence="12" type="ORF">FF124_02320</name>
</gene>
<evidence type="ECO:0000256" key="6">
    <source>
        <dbReference type="ARBA" id="ARBA00022605"/>
    </source>
</evidence>
<dbReference type="Gene3D" id="1.10.287.1080">
    <property type="entry name" value="MazG-like"/>
    <property type="match status" value="1"/>
</dbReference>
<dbReference type="InterPro" id="IPR021130">
    <property type="entry name" value="PRib-ATP_PPHydrolase-like"/>
</dbReference>
<protein>
    <recommendedName>
        <fullName evidence="11">Phosphoribosyl-ATP pyrophosphatase</fullName>
        <shortName evidence="11">PRA-PH</shortName>
        <ecNumber evidence="11">3.6.1.31</ecNumber>
    </recommendedName>
</protein>
<dbReference type="PANTHER" id="PTHR42945">
    <property type="entry name" value="HISTIDINE BIOSYNTHESIS BIFUNCTIONAL PROTEIN"/>
    <property type="match status" value="1"/>
</dbReference>
<keyword evidence="8 11" id="KW-0378">Hydrolase</keyword>
<evidence type="ECO:0000256" key="9">
    <source>
        <dbReference type="ARBA" id="ARBA00022840"/>
    </source>
</evidence>
<dbReference type="GO" id="GO:0005524">
    <property type="term" value="F:ATP binding"/>
    <property type="evidence" value="ECO:0007669"/>
    <property type="project" value="UniProtKB-KW"/>
</dbReference>
<proteinExistence type="inferred from homology"/>
<dbReference type="PANTHER" id="PTHR42945:SF9">
    <property type="entry name" value="HISTIDINE BIOSYNTHESIS BIFUNCTIONAL PROTEIN HISIE"/>
    <property type="match status" value="1"/>
</dbReference>
<dbReference type="CDD" id="cd11534">
    <property type="entry name" value="NTP-PPase_HisIE_like"/>
    <property type="match status" value="1"/>
</dbReference>
<evidence type="ECO:0000313" key="12">
    <source>
        <dbReference type="EMBL" id="TNB49816.1"/>
    </source>
</evidence>
<comment type="pathway">
    <text evidence="3 11">Amino-acid biosynthesis; L-histidine biosynthesis; L-histidine from 5-phospho-alpha-D-ribose 1-diphosphate: step 2/9.</text>
</comment>
<organism evidence="12 13">
    <name type="scientific">Martelella lutilitoris</name>
    <dbReference type="NCBI Taxonomy" id="2583532"/>
    <lineage>
        <taxon>Bacteria</taxon>
        <taxon>Pseudomonadati</taxon>
        <taxon>Pseudomonadota</taxon>
        <taxon>Alphaproteobacteria</taxon>
        <taxon>Hyphomicrobiales</taxon>
        <taxon>Aurantimonadaceae</taxon>
        <taxon>Martelella</taxon>
    </lineage>
</organism>
<accession>A0A5C4JWY3</accession>
<evidence type="ECO:0000256" key="1">
    <source>
        <dbReference type="ARBA" id="ARBA00001460"/>
    </source>
</evidence>
<evidence type="ECO:0000256" key="10">
    <source>
        <dbReference type="ARBA" id="ARBA00023102"/>
    </source>
</evidence>
<dbReference type="Pfam" id="PF01503">
    <property type="entry name" value="PRA-PH"/>
    <property type="match status" value="1"/>
</dbReference>
<dbReference type="EMBL" id="VCLB01000001">
    <property type="protein sequence ID" value="TNB49816.1"/>
    <property type="molecule type" value="Genomic_DNA"/>
</dbReference>
<name>A0A5C4JWY3_9HYPH</name>
<dbReference type="GO" id="GO:0000105">
    <property type="term" value="P:L-histidine biosynthetic process"/>
    <property type="evidence" value="ECO:0007669"/>
    <property type="project" value="UniProtKB-UniRule"/>
</dbReference>
<evidence type="ECO:0000256" key="8">
    <source>
        <dbReference type="ARBA" id="ARBA00022801"/>
    </source>
</evidence>
<dbReference type="Proteomes" id="UP000307874">
    <property type="component" value="Unassembled WGS sequence"/>
</dbReference>
<evidence type="ECO:0000256" key="5">
    <source>
        <dbReference type="ARBA" id="ARBA00022490"/>
    </source>
</evidence>
<comment type="catalytic activity">
    <reaction evidence="1 11">
        <text>1-(5-phospho-beta-D-ribosyl)-ATP + H2O = 1-(5-phospho-beta-D-ribosyl)-5'-AMP + diphosphate + H(+)</text>
        <dbReference type="Rhea" id="RHEA:22828"/>
        <dbReference type="ChEBI" id="CHEBI:15377"/>
        <dbReference type="ChEBI" id="CHEBI:15378"/>
        <dbReference type="ChEBI" id="CHEBI:33019"/>
        <dbReference type="ChEBI" id="CHEBI:59457"/>
        <dbReference type="ChEBI" id="CHEBI:73183"/>
        <dbReference type="EC" id="3.6.1.31"/>
    </reaction>
</comment>
<evidence type="ECO:0000256" key="2">
    <source>
        <dbReference type="ARBA" id="ARBA00004496"/>
    </source>
</evidence>
<comment type="caution">
    <text evidence="12">The sequence shown here is derived from an EMBL/GenBank/DDBJ whole genome shotgun (WGS) entry which is preliminary data.</text>
</comment>